<dbReference type="EMBL" id="JBHSUC010000012">
    <property type="protein sequence ID" value="MFC6362509.1"/>
    <property type="molecule type" value="Genomic_DNA"/>
</dbReference>
<gene>
    <name evidence="1" type="ORF">ACFP73_10435</name>
</gene>
<name>A0ABW1VNR9_9GAMM</name>
<dbReference type="Proteomes" id="UP001596215">
    <property type="component" value="Unassembled WGS sequence"/>
</dbReference>
<reference evidence="2" key="1">
    <citation type="journal article" date="2019" name="Int. J. Syst. Evol. Microbiol.">
        <title>The Global Catalogue of Microorganisms (GCM) 10K type strain sequencing project: providing services to taxonomists for standard genome sequencing and annotation.</title>
        <authorList>
            <consortium name="The Broad Institute Genomics Platform"/>
            <consortium name="The Broad Institute Genome Sequencing Center for Infectious Disease"/>
            <person name="Wu L."/>
            <person name="Ma J."/>
        </authorList>
    </citation>
    <scope>NUCLEOTIDE SEQUENCE [LARGE SCALE GENOMIC DNA]</scope>
    <source>
        <strain evidence="2">CGMCC 4.1530</strain>
    </source>
</reference>
<evidence type="ECO:0000313" key="2">
    <source>
        <dbReference type="Proteomes" id="UP001596215"/>
    </source>
</evidence>
<dbReference type="Gene3D" id="1.10.238.160">
    <property type="match status" value="1"/>
</dbReference>
<accession>A0ABW1VNR9</accession>
<evidence type="ECO:0000313" key="1">
    <source>
        <dbReference type="EMBL" id="MFC6362509.1"/>
    </source>
</evidence>
<organism evidence="1 2">
    <name type="scientific">Tatumella punctata</name>
    <dbReference type="NCBI Taxonomy" id="399969"/>
    <lineage>
        <taxon>Bacteria</taxon>
        <taxon>Pseudomonadati</taxon>
        <taxon>Pseudomonadota</taxon>
        <taxon>Gammaproteobacteria</taxon>
        <taxon>Enterobacterales</taxon>
        <taxon>Erwiniaceae</taxon>
        <taxon>Tatumella</taxon>
    </lineage>
</organism>
<keyword evidence="2" id="KW-1185">Reference proteome</keyword>
<sequence>MLQTKDPLMRMKDMCADSGYTKQHFYNQIKQGKLAKPIKYGRDSRWPLSEYEKWKHQSGHQA</sequence>
<proteinExistence type="predicted"/>
<comment type="caution">
    <text evidence="1">The sequence shown here is derived from an EMBL/GenBank/DDBJ whole genome shotgun (WGS) entry which is preliminary data.</text>
</comment>
<protein>
    <submittedName>
        <fullName evidence="1">Helix-turn-helix transcriptional regulator</fullName>
    </submittedName>
</protein>
<dbReference type="RefSeq" id="WP_343877977.1">
    <property type="nucleotide sequence ID" value="NZ_BAAAFW010000093.1"/>
</dbReference>